<dbReference type="AlphaFoldDB" id="K0KYP1"/>
<feature type="chain" id="PRO_5003834655" evidence="1">
    <location>
        <begin position="19"/>
        <end position="74"/>
    </location>
</feature>
<name>K0KYP1_WICCF</name>
<dbReference type="HOGENOM" id="CLU_2689702_0_0_1"/>
<feature type="signal peptide" evidence="1">
    <location>
        <begin position="1"/>
        <end position="18"/>
    </location>
</feature>
<evidence type="ECO:0000313" key="3">
    <source>
        <dbReference type="Proteomes" id="UP000009328"/>
    </source>
</evidence>
<dbReference type="Proteomes" id="UP000009328">
    <property type="component" value="Unassembled WGS sequence"/>
</dbReference>
<reference evidence="2 3" key="1">
    <citation type="journal article" date="2012" name="Eukaryot. Cell">
        <title>Draft genome sequence of Wickerhamomyces ciferrii NRRL Y-1031 F-60-10.</title>
        <authorList>
            <person name="Schneider J."/>
            <person name="Andrea H."/>
            <person name="Blom J."/>
            <person name="Jaenicke S."/>
            <person name="Ruckert C."/>
            <person name="Schorsch C."/>
            <person name="Szczepanowski R."/>
            <person name="Farwick M."/>
            <person name="Goesmann A."/>
            <person name="Puhler A."/>
            <person name="Schaffer S."/>
            <person name="Tauch A."/>
            <person name="Kohler T."/>
            <person name="Brinkrolf K."/>
        </authorList>
    </citation>
    <scope>NUCLEOTIDE SEQUENCE [LARGE SCALE GENOMIC DNA]</scope>
    <source>
        <strain evidence="3">ATCC 14091 / BCRC 22168 / CBS 111 / JCM 3599 / NBRC 0793 / NRRL Y-1031 F-60-10</strain>
    </source>
</reference>
<accession>K0KYP1</accession>
<protein>
    <submittedName>
        <fullName evidence="2">Secreted protein</fullName>
    </submittedName>
</protein>
<organism evidence="2 3">
    <name type="scientific">Wickerhamomyces ciferrii (strain ATCC 14091 / BCRC 22168 / CBS 111 / JCM 3599 / NBRC 0793 / NRRL Y-1031 F-60-10)</name>
    <name type="common">Yeast</name>
    <name type="synonym">Pichia ciferrii</name>
    <dbReference type="NCBI Taxonomy" id="1206466"/>
    <lineage>
        <taxon>Eukaryota</taxon>
        <taxon>Fungi</taxon>
        <taxon>Dikarya</taxon>
        <taxon>Ascomycota</taxon>
        <taxon>Saccharomycotina</taxon>
        <taxon>Saccharomycetes</taxon>
        <taxon>Phaffomycetales</taxon>
        <taxon>Wickerhamomycetaceae</taxon>
        <taxon>Wickerhamomyces</taxon>
    </lineage>
</organism>
<dbReference type="EMBL" id="CAIF01000252">
    <property type="protein sequence ID" value="CCH46534.1"/>
    <property type="molecule type" value="Genomic_DNA"/>
</dbReference>
<keyword evidence="1" id="KW-0732">Signal</keyword>
<keyword evidence="3" id="KW-1185">Reference proteome</keyword>
<proteinExistence type="predicted"/>
<evidence type="ECO:0000313" key="2">
    <source>
        <dbReference type="EMBL" id="CCH46534.1"/>
    </source>
</evidence>
<gene>
    <name evidence="2" type="ORF">BN7_6127</name>
</gene>
<evidence type="ECO:0000256" key="1">
    <source>
        <dbReference type="SAM" id="SignalP"/>
    </source>
</evidence>
<sequence length="74" mass="7835">MRFGTTLVQGILLSSVIASPIASPDVADAESLVIDSNNSTDTFKTEGGGKLCFGVVFVKVLQPQNVLLLQKKKV</sequence>
<comment type="caution">
    <text evidence="2">The sequence shown here is derived from an EMBL/GenBank/DDBJ whole genome shotgun (WGS) entry which is preliminary data.</text>
</comment>
<dbReference type="InParanoid" id="K0KYP1"/>